<dbReference type="EMBL" id="BQNB010021255">
    <property type="protein sequence ID" value="GJU04506.1"/>
    <property type="molecule type" value="Genomic_DNA"/>
</dbReference>
<feature type="compositionally biased region" description="Basic and acidic residues" evidence="1">
    <location>
        <begin position="255"/>
        <end position="266"/>
    </location>
</feature>
<name>A0ABQ5IXB6_9ASTR</name>
<comment type="caution">
    <text evidence="2">The sequence shown here is derived from an EMBL/GenBank/DDBJ whole genome shotgun (WGS) entry which is preliminary data.</text>
</comment>
<proteinExistence type="predicted"/>
<accession>A0ABQ5IXB6</accession>
<sequence>MGCSLLLQLHMRPEDLLGGGDFGGTIVRNFAAMTDLSLRLSVSWRGRKAYASSMPHILSLPLSMACDNGDGHGSQTLIPNVSRASSFVIMLVGAAVAGQGNGEFIDREEHRGGGMHLGVMRSCCVDDGLFAEVIFFAGEGVSQFRLAEKLMLALLFLGLNSWGGCVIDVYILNVNQRFIVSQGNTIQATINVDGNEDMVDNRYLKANYPLLIIEEKDKDLKISDEKTKSKDNDKGSRSKIAKHEGTSLQRRQRQRSQELNDKKQSH</sequence>
<evidence type="ECO:0000313" key="2">
    <source>
        <dbReference type="EMBL" id="GJU04506.1"/>
    </source>
</evidence>
<organism evidence="2 3">
    <name type="scientific">Tanacetum coccineum</name>
    <dbReference type="NCBI Taxonomy" id="301880"/>
    <lineage>
        <taxon>Eukaryota</taxon>
        <taxon>Viridiplantae</taxon>
        <taxon>Streptophyta</taxon>
        <taxon>Embryophyta</taxon>
        <taxon>Tracheophyta</taxon>
        <taxon>Spermatophyta</taxon>
        <taxon>Magnoliopsida</taxon>
        <taxon>eudicotyledons</taxon>
        <taxon>Gunneridae</taxon>
        <taxon>Pentapetalae</taxon>
        <taxon>asterids</taxon>
        <taxon>campanulids</taxon>
        <taxon>Asterales</taxon>
        <taxon>Asteraceae</taxon>
        <taxon>Asteroideae</taxon>
        <taxon>Anthemideae</taxon>
        <taxon>Anthemidinae</taxon>
        <taxon>Tanacetum</taxon>
    </lineage>
</organism>
<feature type="region of interest" description="Disordered" evidence="1">
    <location>
        <begin position="222"/>
        <end position="266"/>
    </location>
</feature>
<dbReference type="Proteomes" id="UP001151760">
    <property type="component" value="Unassembled WGS sequence"/>
</dbReference>
<evidence type="ECO:0000313" key="3">
    <source>
        <dbReference type="Proteomes" id="UP001151760"/>
    </source>
</evidence>
<evidence type="ECO:0000256" key="1">
    <source>
        <dbReference type="SAM" id="MobiDB-lite"/>
    </source>
</evidence>
<keyword evidence="3" id="KW-1185">Reference proteome</keyword>
<protein>
    <submittedName>
        <fullName evidence="2">Uncharacterized protein</fullName>
    </submittedName>
</protein>
<gene>
    <name evidence="2" type="ORF">Tco_1120936</name>
</gene>
<reference evidence="2" key="2">
    <citation type="submission" date="2022-01" db="EMBL/GenBank/DDBJ databases">
        <authorList>
            <person name="Yamashiro T."/>
            <person name="Shiraishi A."/>
            <person name="Satake H."/>
            <person name="Nakayama K."/>
        </authorList>
    </citation>
    <scope>NUCLEOTIDE SEQUENCE</scope>
</reference>
<reference evidence="2" key="1">
    <citation type="journal article" date="2022" name="Int. J. Mol. Sci.">
        <title>Draft Genome of Tanacetum Coccineum: Genomic Comparison of Closely Related Tanacetum-Family Plants.</title>
        <authorList>
            <person name="Yamashiro T."/>
            <person name="Shiraishi A."/>
            <person name="Nakayama K."/>
            <person name="Satake H."/>
        </authorList>
    </citation>
    <scope>NUCLEOTIDE SEQUENCE</scope>
</reference>
<feature type="compositionally biased region" description="Basic and acidic residues" evidence="1">
    <location>
        <begin position="222"/>
        <end position="245"/>
    </location>
</feature>